<feature type="transmembrane region" description="Helical" evidence="2">
    <location>
        <begin position="107"/>
        <end position="134"/>
    </location>
</feature>
<dbReference type="InterPro" id="IPR006876">
    <property type="entry name" value="LMBR1-like_membr_prot"/>
</dbReference>
<keyword evidence="2" id="KW-0812">Transmembrane</keyword>
<feature type="transmembrane region" description="Helical" evidence="2">
    <location>
        <begin position="21"/>
        <end position="42"/>
    </location>
</feature>
<protein>
    <submittedName>
        <fullName evidence="3">Uncharacterized protein</fullName>
    </submittedName>
</protein>
<reference evidence="3" key="1">
    <citation type="submission" date="2022-01" db="EMBL/GenBank/DDBJ databases">
        <authorList>
            <person name="King R."/>
        </authorList>
    </citation>
    <scope>NUCLEOTIDE SEQUENCE</scope>
</reference>
<organism evidence="3 4">
    <name type="scientific">Nezara viridula</name>
    <name type="common">Southern green stink bug</name>
    <name type="synonym">Cimex viridulus</name>
    <dbReference type="NCBI Taxonomy" id="85310"/>
    <lineage>
        <taxon>Eukaryota</taxon>
        <taxon>Metazoa</taxon>
        <taxon>Ecdysozoa</taxon>
        <taxon>Arthropoda</taxon>
        <taxon>Hexapoda</taxon>
        <taxon>Insecta</taxon>
        <taxon>Pterygota</taxon>
        <taxon>Neoptera</taxon>
        <taxon>Paraneoptera</taxon>
        <taxon>Hemiptera</taxon>
        <taxon>Heteroptera</taxon>
        <taxon>Panheteroptera</taxon>
        <taxon>Pentatomomorpha</taxon>
        <taxon>Pentatomoidea</taxon>
        <taxon>Pentatomidae</taxon>
        <taxon>Pentatominae</taxon>
        <taxon>Nezara</taxon>
    </lineage>
</organism>
<feature type="transmembrane region" description="Helical" evidence="2">
    <location>
        <begin position="155"/>
        <end position="176"/>
    </location>
</feature>
<evidence type="ECO:0000256" key="2">
    <source>
        <dbReference type="SAM" id="Phobius"/>
    </source>
</evidence>
<feature type="transmembrane region" description="Helical" evidence="2">
    <location>
        <begin position="63"/>
        <end position="87"/>
    </location>
</feature>
<dbReference type="PRINTS" id="PR01692">
    <property type="entry name" value="LIPOCALINIMR"/>
</dbReference>
<proteinExistence type="inferred from homology"/>
<feature type="transmembrane region" description="Helical" evidence="2">
    <location>
        <begin position="461"/>
        <end position="482"/>
    </location>
</feature>
<comment type="similarity">
    <text evidence="1">Belongs to the LIMR family.</text>
</comment>
<accession>A0A9P0HPU7</accession>
<feature type="transmembrane region" description="Helical" evidence="2">
    <location>
        <begin position="323"/>
        <end position="345"/>
    </location>
</feature>
<keyword evidence="4" id="KW-1185">Reference proteome</keyword>
<evidence type="ECO:0000313" key="4">
    <source>
        <dbReference type="Proteomes" id="UP001152798"/>
    </source>
</evidence>
<sequence>MDDEEEYDDREKLFHSTVREYIIYFLLFLLLFILSYTIIDYFRRKDIEDYFSTDEDEATVYKVSLHLSVFALSVAICAVLLHPFSIVSNEVLLSYPRSYYVKWLNHSLIQGIWNLVFLFSNLSLFGLLPFSYLFTESEGLSGCRKSVKSRFYETCTVLLLLILISVGLSFVISALVNLEGYRLQIFSSLGISYLPLLYSCMSFIGVVLLILCTPLGFIKMFGVLSRFLVKPQFLQNINDEYFATVMEEELLERRLKQVMATGKSYIKPEPMCIPKHDNGEAIDIMALQNGALQIGLKEKLDKVQKTKEILEKQRATSSMHRNVVYPVAMLALLALTAITILLVLVNSLQLLIGIKALPKSTAQFTLGLTSLSKLGSLGASIEVVVIVYLAVASLVGLYTFPFLAKIRPRAHRTPLSLLIANCALLLILSSALPLLCRILGITNVDLLGHFGNIEWLGNFKIVFTYNIIFAGVTSLCLINLLTAPVCKEFYNRVRNFIAVLKESKEKFHPPIILPSANKPPVKED</sequence>
<dbReference type="GO" id="GO:0005886">
    <property type="term" value="C:plasma membrane"/>
    <property type="evidence" value="ECO:0007669"/>
    <property type="project" value="TreeGrafter"/>
</dbReference>
<dbReference type="Pfam" id="PF04791">
    <property type="entry name" value="LMBR1"/>
    <property type="match status" value="1"/>
</dbReference>
<feature type="transmembrane region" description="Helical" evidence="2">
    <location>
        <begin position="196"/>
        <end position="218"/>
    </location>
</feature>
<dbReference type="GO" id="GO:0004888">
    <property type="term" value="F:transmembrane signaling receptor activity"/>
    <property type="evidence" value="ECO:0007669"/>
    <property type="project" value="TreeGrafter"/>
</dbReference>
<keyword evidence="2" id="KW-0472">Membrane</keyword>
<feature type="transmembrane region" description="Helical" evidence="2">
    <location>
        <begin position="383"/>
        <end position="403"/>
    </location>
</feature>
<evidence type="ECO:0000313" key="3">
    <source>
        <dbReference type="EMBL" id="CAH1405306.1"/>
    </source>
</evidence>
<gene>
    <name evidence="3" type="ORF">NEZAVI_LOCUS13542</name>
</gene>
<dbReference type="PANTHER" id="PTHR12625">
    <property type="entry name" value="LIPOCALIN-1 INTERACTING MEMBRANE RECEPTOR LIMR"/>
    <property type="match status" value="1"/>
</dbReference>
<dbReference type="GO" id="GO:0007165">
    <property type="term" value="P:signal transduction"/>
    <property type="evidence" value="ECO:0007669"/>
    <property type="project" value="TreeGrafter"/>
</dbReference>
<dbReference type="EMBL" id="OV725082">
    <property type="protein sequence ID" value="CAH1405306.1"/>
    <property type="molecule type" value="Genomic_DNA"/>
</dbReference>
<evidence type="ECO:0000256" key="1">
    <source>
        <dbReference type="ARBA" id="ARBA00010487"/>
    </source>
</evidence>
<name>A0A9P0HPU7_NEZVI</name>
<feature type="transmembrane region" description="Helical" evidence="2">
    <location>
        <begin position="415"/>
        <end position="441"/>
    </location>
</feature>
<dbReference type="Proteomes" id="UP001152798">
    <property type="component" value="Chromosome 6"/>
</dbReference>
<dbReference type="AlphaFoldDB" id="A0A9P0HPU7"/>
<dbReference type="PANTHER" id="PTHR12625:SF0">
    <property type="entry name" value="PROTEIN LILIPOD"/>
    <property type="match status" value="1"/>
</dbReference>
<dbReference type="OrthoDB" id="5596951at2759"/>
<dbReference type="InterPro" id="IPR008075">
    <property type="entry name" value="LIMR"/>
</dbReference>
<keyword evidence="2" id="KW-1133">Transmembrane helix</keyword>